<evidence type="ECO:0000259" key="2">
    <source>
        <dbReference type="SMART" id="SM00948"/>
    </source>
</evidence>
<sequence length="228" mass="25641">MAYDKSLAVFSPDGRLIQVEYAQQSSEHGSLVVFAVGSDHISLSLEKRTTNKMLLDEEIQKLVTIDSELGIYMTFSGLTPDSYVIISRARLICRNYRYSTGEDITLTQLVERIGEFKQRFTIEGGKRPFGIRSVVVGFEDGYPHAYIVEPDGNFSEYRGGAIGQKCVKVMEFLENIKEDGIDPVDMTLRGLAEVVQGDINKVSSYIISQKGIEKVKNEIVKEYFNNTQ</sequence>
<evidence type="ECO:0000256" key="1">
    <source>
        <dbReference type="ARBA" id="ARBA00022942"/>
    </source>
</evidence>
<name>A0ABQ7HWE6_9MICR</name>
<dbReference type="GO" id="GO:0000502">
    <property type="term" value="C:proteasome complex"/>
    <property type="evidence" value="ECO:0007669"/>
    <property type="project" value="UniProtKB-KW"/>
</dbReference>
<accession>A0ABQ7HWE6</accession>
<organism evidence="3 4">
    <name type="scientific">Astathelohania contejeani</name>
    <dbReference type="NCBI Taxonomy" id="164912"/>
    <lineage>
        <taxon>Eukaryota</taxon>
        <taxon>Fungi</taxon>
        <taxon>Fungi incertae sedis</taxon>
        <taxon>Microsporidia</taxon>
        <taxon>Astathelohaniidae</taxon>
        <taxon>Astathelohania</taxon>
    </lineage>
</organism>
<dbReference type="Proteomes" id="UP001516464">
    <property type="component" value="Unassembled WGS sequence"/>
</dbReference>
<dbReference type="SUPFAM" id="SSF56235">
    <property type="entry name" value="N-terminal nucleophile aminohydrolases (Ntn hydrolases)"/>
    <property type="match status" value="1"/>
</dbReference>
<dbReference type="PANTHER" id="PTHR11599">
    <property type="entry name" value="PROTEASOME SUBUNIT ALPHA/BETA"/>
    <property type="match status" value="1"/>
</dbReference>
<dbReference type="Pfam" id="PF10584">
    <property type="entry name" value="Proteasome_A_N"/>
    <property type="match status" value="1"/>
</dbReference>
<gene>
    <name evidence="3" type="primary">Psma7</name>
    <name evidence="3" type="ORF">TCON_2309</name>
</gene>
<dbReference type="InterPro" id="IPR000426">
    <property type="entry name" value="Proteasome_asu_N"/>
</dbReference>
<proteinExistence type="predicted"/>
<feature type="domain" description="Proteasome alpha-type subunits" evidence="2">
    <location>
        <begin position="3"/>
        <end position="25"/>
    </location>
</feature>
<dbReference type="EMBL" id="SBIQ01000254">
    <property type="protein sequence ID" value="KAF7682464.1"/>
    <property type="molecule type" value="Genomic_DNA"/>
</dbReference>
<dbReference type="InterPro" id="IPR001353">
    <property type="entry name" value="Proteasome_sua/b"/>
</dbReference>
<comment type="caution">
    <text evidence="3">The sequence shown here is derived from an EMBL/GenBank/DDBJ whole genome shotgun (WGS) entry which is preliminary data.</text>
</comment>
<dbReference type="Gene3D" id="3.60.20.10">
    <property type="entry name" value="Glutamine Phosphoribosylpyrophosphate, subunit 1, domain 1"/>
    <property type="match status" value="1"/>
</dbReference>
<dbReference type="Pfam" id="PF00227">
    <property type="entry name" value="Proteasome"/>
    <property type="match status" value="1"/>
</dbReference>
<dbReference type="InterPro" id="IPR029055">
    <property type="entry name" value="Ntn_hydrolases_N"/>
</dbReference>
<keyword evidence="1 3" id="KW-0647">Proteasome</keyword>
<reference evidence="3 4" key="1">
    <citation type="submission" date="2019-01" db="EMBL/GenBank/DDBJ databases">
        <title>Genomes sequencing and comparative genomics of infectious freshwater microsporidia, Cucumispora dikerogammari and Thelohania contejeani.</title>
        <authorList>
            <person name="Cormier A."/>
            <person name="Giraud I."/>
            <person name="Wattier R."/>
            <person name="Teixeira M."/>
            <person name="Grandjean F."/>
            <person name="Rigaud T."/>
            <person name="Cordaux R."/>
        </authorList>
    </citation>
    <scope>NUCLEOTIDE SEQUENCE [LARGE SCALE GENOMIC DNA]</scope>
    <source>
        <strain evidence="3">T1</strain>
        <tissue evidence="3">Spores</tissue>
    </source>
</reference>
<evidence type="ECO:0000313" key="3">
    <source>
        <dbReference type="EMBL" id="KAF7682464.1"/>
    </source>
</evidence>
<protein>
    <submittedName>
        <fullName evidence="3">Proteasome subunit alpha type-7</fullName>
    </submittedName>
</protein>
<dbReference type="SMART" id="SM00948">
    <property type="entry name" value="Proteasome_A_N"/>
    <property type="match status" value="1"/>
</dbReference>
<dbReference type="InterPro" id="IPR050115">
    <property type="entry name" value="Proteasome_alpha"/>
</dbReference>
<evidence type="ECO:0000313" key="4">
    <source>
        <dbReference type="Proteomes" id="UP001516464"/>
    </source>
</evidence>
<keyword evidence="4" id="KW-1185">Reference proteome</keyword>